<proteinExistence type="predicted"/>
<keyword evidence="2" id="KW-1185">Reference proteome</keyword>
<evidence type="ECO:0000313" key="1">
    <source>
        <dbReference type="EMBL" id="URG17411.1"/>
    </source>
</evidence>
<reference evidence="1" key="1">
    <citation type="submission" date="2022-04" db="EMBL/GenBank/DDBJ databases">
        <authorList>
            <person name="Hwangbo M."/>
            <person name="Wang B."/>
            <person name="Gill J.J."/>
            <person name="Chu K.-H."/>
            <person name="Young R."/>
        </authorList>
    </citation>
    <scope>NUCLEOTIDE SEQUENCE</scope>
</reference>
<gene>
    <name evidence="1" type="ORF">Mbo2_041</name>
</gene>
<dbReference type="EMBL" id="ON191531">
    <property type="protein sequence ID" value="URG17411.1"/>
    <property type="molecule type" value="Genomic_DNA"/>
</dbReference>
<name>A0A9E7LBM2_9CAUD</name>
<accession>A0A9E7LBM2</accession>
<sequence>MATEMTDDRIAIQYSNEDDDPKRYFFTLAFDRNYAGEIQAALTEALREDDPEGKQYEWSMGDQMAVVVMPPRKVIDYFVDQMKEHGLWQN</sequence>
<evidence type="ECO:0000313" key="2">
    <source>
        <dbReference type="Proteomes" id="UP001057233"/>
    </source>
</evidence>
<protein>
    <submittedName>
        <fullName evidence="1">Uncharacterized protein</fullName>
    </submittedName>
</protein>
<organism evidence="1 2">
    <name type="scientific">Rhodococcus phage Mbo2</name>
    <dbReference type="NCBI Taxonomy" id="2936911"/>
    <lineage>
        <taxon>Viruses</taxon>
        <taxon>Duplodnaviria</taxon>
        <taxon>Heunggongvirae</taxon>
        <taxon>Uroviricota</taxon>
        <taxon>Caudoviricetes</taxon>
        <taxon>Caudoviricetes incertae sedis</taxon>
        <taxon>Mboduovirus</taxon>
        <taxon>Mboduovirus mbo2</taxon>
    </lineage>
</organism>
<dbReference type="Proteomes" id="UP001057233">
    <property type="component" value="Segment"/>
</dbReference>